<dbReference type="Proteomes" id="UP000007431">
    <property type="component" value="Unassembled WGS sequence"/>
</dbReference>
<dbReference type="VEuPathDB" id="FungiDB:SCHCODRAFT_02696261"/>
<evidence type="ECO:0000313" key="4">
    <source>
        <dbReference type="Proteomes" id="UP000007431"/>
    </source>
</evidence>
<dbReference type="PANTHER" id="PTHR43201:SF8">
    <property type="entry name" value="ACYL-COA SYNTHETASE FAMILY MEMBER 3"/>
    <property type="match status" value="1"/>
</dbReference>
<gene>
    <name evidence="3" type="ORF">SCHCODRAFT_81020</name>
</gene>
<comment type="similarity">
    <text evidence="1">Belongs to the ATP-dependent AMP-binding enzyme family.</text>
</comment>
<protein>
    <recommendedName>
        <fullName evidence="2">AMP-dependent synthetase/ligase domain-containing protein</fullName>
    </recommendedName>
</protein>
<dbReference type="KEGG" id="scm:SCHCO_02696261"/>
<dbReference type="HOGENOM" id="CLU_037349_1_0_1"/>
<dbReference type="eggNOG" id="ENOG502SJHH">
    <property type="taxonomic scope" value="Eukaryota"/>
</dbReference>
<dbReference type="EMBL" id="GL377302">
    <property type="protein sequence ID" value="EFJ02681.1"/>
    <property type="molecule type" value="Genomic_DNA"/>
</dbReference>
<dbReference type="OrthoDB" id="429813at2759"/>
<dbReference type="AlphaFoldDB" id="D8PKR4"/>
<evidence type="ECO:0000256" key="1">
    <source>
        <dbReference type="ARBA" id="ARBA00006432"/>
    </source>
</evidence>
<dbReference type="InParanoid" id="D8PKR4"/>
<feature type="domain" description="AMP-dependent synthetase/ligase" evidence="2">
    <location>
        <begin position="10"/>
        <end position="326"/>
    </location>
</feature>
<name>D8PKR4_SCHCM</name>
<dbReference type="GeneID" id="9594872"/>
<keyword evidence="4" id="KW-1185">Reference proteome</keyword>
<proteinExistence type="inferred from homology"/>
<evidence type="ECO:0000313" key="3">
    <source>
        <dbReference type="EMBL" id="EFJ02681.1"/>
    </source>
</evidence>
<dbReference type="SUPFAM" id="SSF56801">
    <property type="entry name" value="Acetyl-CoA synthetase-like"/>
    <property type="match status" value="1"/>
</dbReference>
<dbReference type="GO" id="GO:0006631">
    <property type="term" value="P:fatty acid metabolic process"/>
    <property type="evidence" value="ECO:0007669"/>
    <property type="project" value="TreeGrafter"/>
</dbReference>
<accession>D8PKR4</accession>
<dbReference type="InterPro" id="IPR042099">
    <property type="entry name" value="ANL_N_sf"/>
</dbReference>
<dbReference type="Gene3D" id="3.40.50.12780">
    <property type="entry name" value="N-terminal domain of ligase-like"/>
    <property type="match status" value="1"/>
</dbReference>
<reference evidence="3 4" key="1">
    <citation type="journal article" date="2010" name="Nat. Biotechnol.">
        <title>Genome sequence of the model mushroom Schizophyllum commune.</title>
        <authorList>
            <person name="Ohm R.A."/>
            <person name="de Jong J.F."/>
            <person name="Lugones L.G."/>
            <person name="Aerts A."/>
            <person name="Kothe E."/>
            <person name="Stajich J.E."/>
            <person name="de Vries R.P."/>
            <person name="Record E."/>
            <person name="Levasseur A."/>
            <person name="Baker S.E."/>
            <person name="Bartholomew K.A."/>
            <person name="Coutinho P.M."/>
            <person name="Erdmann S."/>
            <person name="Fowler T.J."/>
            <person name="Gathman A.C."/>
            <person name="Lombard V."/>
            <person name="Henrissat B."/>
            <person name="Knabe N."/>
            <person name="Kuees U."/>
            <person name="Lilly W.W."/>
            <person name="Lindquist E."/>
            <person name="Lucas S."/>
            <person name="Magnuson J.K."/>
            <person name="Piumi F."/>
            <person name="Raudaskoski M."/>
            <person name="Salamov A."/>
            <person name="Schmutz J."/>
            <person name="Schwarze F.W.M.R."/>
            <person name="vanKuyk P.A."/>
            <person name="Horton J.S."/>
            <person name="Grigoriev I.V."/>
            <person name="Woesten H.A.B."/>
        </authorList>
    </citation>
    <scope>NUCLEOTIDE SEQUENCE [LARGE SCALE GENOMIC DNA]</scope>
    <source>
        <strain evidence="4">H4-8 / FGSC 9210</strain>
    </source>
</reference>
<dbReference type="PANTHER" id="PTHR43201">
    <property type="entry name" value="ACYL-COA SYNTHETASE"/>
    <property type="match status" value="1"/>
</dbReference>
<dbReference type="GO" id="GO:0031956">
    <property type="term" value="F:medium-chain fatty acid-CoA ligase activity"/>
    <property type="evidence" value="ECO:0007669"/>
    <property type="project" value="TreeGrafter"/>
</dbReference>
<dbReference type="STRING" id="578458.D8PKR4"/>
<evidence type="ECO:0000259" key="2">
    <source>
        <dbReference type="Pfam" id="PF00501"/>
    </source>
</evidence>
<dbReference type="Pfam" id="PF23562">
    <property type="entry name" value="AMP-binding_C_3"/>
    <property type="match status" value="1"/>
</dbReference>
<dbReference type="RefSeq" id="XP_003037583.1">
    <property type="nucleotide sequence ID" value="XM_003037537.1"/>
</dbReference>
<organism evidence="4">
    <name type="scientific">Schizophyllum commune (strain H4-8 / FGSC 9210)</name>
    <name type="common">Split gill fungus</name>
    <dbReference type="NCBI Taxonomy" id="578458"/>
    <lineage>
        <taxon>Eukaryota</taxon>
        <taxon>Fungi</taxon>
        <taxon>Dikarya</taxon>
        <taxon>Basidiomycota</taxon>
        <taxon>Agaricomycotina</taxon>
        <taxon>Agaricomycetes</taxon>
        <taxon>Agaricomycetidae</taxon>
        <taxon>Agaricales</taxon>
        <taxon>Schizophyllaceae</taxon>
        <taxon>Schizophyllum</taxon>
    </lineage>
</organism>
<dbReference type="Pfam" id="PF00501">
    <property type="entry name" value="AMP-binding"/>
    <property type="match status" value="1"/>
</dbReference>
<dbReference type="OMA" id="GDCPHPS"/>
<sequence length="523" mass="58194">MSRTHLSVLESSASRFANRPAFKIPRVDSSTQEVVEWTSITYSQFLHDVEHFAKYWSRTLHRDGIPQRSIIGMWIGGFTYTDALHIYGMCRAGYIPQLFSLRLPNPDVVFELLGRSGARALVYDASFAHSVHDAPVPTHLAVDASGEDLAGLALPTQLRVMADDVAFYYHTSGSTSGRPKLVPYDYRWLESAVHKSEQVSRPRDPARQDVSVWMGSMCHVGQSFMLIGSLQHGSCTIQPTAIAFSSDELVDMISRCGLNRLNQFAGFLVAHLRHAQADPKFHSILQGLEEILYSGMPLPQADERWALQNGIPLINLLGSTECGAMMRGADGILKPLHGTRYEFVPIEGGADTGYESSARLLEMIIRGDSPDCPKGRRAADGHFHTGDLFLEVIPGGYVYRGRDDDWIKSQTSLRCDTRAIEDNARQTCGHLIAECIVVGSGRPSPAMFIEPVDSSMNADKIKREVIRKTRAFHSRRYLHERITSTKMIIVVPRGTLPRTATKGNVRRAAVEETYSSLLDEIYA</sequence>
<dbReference type="InterPro" id="IPR000873">
    <property type="entry name" value="AMP-dep_synth/lig_dom"/>
</dbReference>